<protein>
    <submittedName>
        <fullName evidence="1">Septum formation inhibitor Maf</fullName>
    </submittedName>
</protein>
<dbReference type="OrthoDB" id="5496093at2"/>
<organism evidence="1 2">
    <name type="scientific">Subsaximicrobium wynnwilliamsii</name>
    <dbReference type="NCBI Taxonomy" id="291179"/>
    <lineage>
        <taxon>Bacteria</taxon>
        <taxon>Pseudomonadati</taxon>
        <taxon>Bacteroidota</taxon>
        <taxon>Flavobacteriia</taxon>
        <taxon>Flavobacteriales</taxon>
        <taxon>Flavobacteriaceae</taxon>
        <taxon>Subsaximicrobium</taxon>
    </lineage>
</organism>
<evidence type="ECO:0000313" key="1">
    <source>
        <dbReference type="EMBL" id="TXD90437.1"/>
    </source>
</evidence>
<dbReference type="RefSeq" id="WP_147085183.1">
    <property type="nucleotide sequence ID" value="NZ_VORM01000002.1"/>
</dbReference>
<sequence>MLKSLFYQSENFGLTCLIVFFLVTSCKNSSENKNVNPLIPDSEATKMLQTLPKQTKFESSQAFVKYWQSGEAEISSYQLQQARYGELREGKAVLIFVTEPFLPQKQVKADLSAVSNVQVLKLNATKNFNTGIYPYSIMQSTFYPLSNTSHALKVSCSIQEWCGQVYSQLNNREQFEITSHSYFEMEADAQFNLEKTILENELWTQLRLDPSSLPVGDLKIIPSLEFISLKHMPTKAYDAVAQLTTGNYTVSYKVLQRQLSISFNPEFPYQILSWEETYPDGFGEDPTVLTSKATLLKSIKSDYWNKNDNTAIRFRDTLQLN</sequence>
<dbReference type="PROSITE" id="PS51257">
    <property type="entry name" value="PROKAR_LIPOPROTEIN"/>
    <property type="match status" value="1"/>
</dbReference>
<keyword evidence="2" id="KW-1185">Reference proteome</keyword>
<dbReference type="Proteomes" id="UP000321578">
    <property type="component" value="Unassembled WGS sequence"/>
</dbReference>
<comment type="caution">
    <text evidence="1">The sequence shown here is derived from an EMBL/GenBank/DDBJ whole genome shotgun (WGS) entry which is preliminary data.</text>
</comment>
<reference evidence="1 2" key="1">
    <citation type="submission" date="2019-08" db="EMBL/GenBank/DDBJ databases">
        <title>Genomes of Subsaximicrobium wynnwilliamsii strains.</title>
        <authorList>
            <person name="Bowman J.P."/>
        </authorList>
    </citation>
    <scope>NUCLEOTIDE SEQUENCE [LARGE SCALE GENOMIC DNA]</scope>
    <source>
        <strain evidence="1 2">2-80-2</strain>
    </source>
</reference>
<accession>A0A5C6ZM21</accession>
<dbReference type="EMBL" id="VORO01000003">
    <property type="protein sequence ID" value="TXD90437.1"/>
    <property type="molecule type" value="Genomic_DNA"/>
</dbReference>
<name>A0A5C6ZM21_9FLAO</name>
<evidence type="ECO:0000313" key="2">
    <source>
        <dbReference type="Proteomes" id="UP000321578"/>
    </source>
</evidence>
<proteinExistence type="predicted"/>
<dbReference type="AlphaFoldDB" id="A0A5C6ZM21"/>
<gene>
    <name evidence="1" type="ORF">ESY86_03465</name>
</gene>